<dbReference type="EMBL" id="SNRY01006568">
    <property type="protein sequence ID" value="KAA6312304.1"/>
    <property type="molecule type" value="Genomic_DNA"/>
</dbReference>
<dbReference type="SUPFAM" id="SSF56935">
    <property type="entry name" value="Porins"/>
    <property type="match status" value="1"/>
</dbReference>
<accession>A0A5J4PUN6</accession>
<feature type="domain" description="TonB-dependent receptor plug" evidence="2">
    <location>
        <begin position="123"/>
        <end position="194"/>
    </location>
</feature>
<dbReference type="InterPro" id="IPR039426">
    <property type="entry name" value="TonB-dep_rcpt-like"/>
</dbReference>
<evidence type="ECO:0000256" key="1">
    <source>
        <dbReference type="SAM" id="Phobius"/>
    </source>
</evidence>
<proteinExistence type="predicted"/>
<sequence>MKIKTIYTSLVYLFVVMCFTIGVNQKISAQNITAKGVVVDATTQETLPGASIVVVGSATGTVSDVNGNFQLPCPTGSTLEISYIGYTKKRVTAASNLRVELSGDAIALEEAVIVGIGYGTMRKSDLTGAITSVNQNDLKKGMITSAEQLLQGKVAGLSVVQGSGDPAAGASVRLRGGTSLSASNSPLIVVDGIPGVDFNTVQ</sequence>
<gene>
    <name evidence="3" type="ORF">EZS27_036741</name>
</gene>
<protein>
    <submittedName>
        <fullName evidence="3">TonB-dependent receptor SusC</fullName>
    </submittedName>
</protein>
<keyword evidence="1" id="KW-1133">Transmembrane helix</keyword>
<dbReference type="Gene3D" id="2.60.40.1120">
    <property type="entry name" value="Carboxypeptidase-like, regulatory domain"/>
    <property type="match status" value="1"/>
</dbReference>
<organism evidence="3">
    <name type="scientific">termite gut metagenome</name>
    <dbReference type="NCBI Taxonomy" id="433724"/>
    <lineage>
        <taxon>unclassified sequences</taxon>
        <taxon>metagenomes</taxon>
        <taxon>organismal metagenomes</taxon>
    </lineage>
</organism>
<keyword evidence="1" id="KW-0472">Membrane</keyword>
<dbReference type="PROSITE" id="PS52016">
    <property type="entry name" value="TONB_DEPENDENT_REC_3"/>
    <property type="match status" value="1"/>
</dbReference>
<evidence type="ECO:0000313" key="3">
    <source>
        <dbReference type="EMBL" id="KAA6312304.1"/>
    </source>
</evidence>
<dbReference type="AlphaFoldDB" id="A0A5J4PUN6"/>
<comment type="caution">
    <text evidence="3">The sequence shown here is derived from an EMBL/GenBank/DDBJ whole genome shotgun (WGS) entry which is preliminary data.</text>
</comment>
<reference evidence="3" key="1">
    <citation type="submission" date="2019-03" db="EMBL/GenBank/DDBJ databases">
        <title>Single cell metagenomics reveals metabolic interactions within the superorganism composed of flagellate Streblomastix strix and complex community of Bacteroidetes bacteria on its surface.</title>
        <authorList>
            <person name="Treitli S.C."/>
            <person name="Kolisko M."/>
            <person name="Husnik F."/>
            <person name="Keeling P."/>
            <person name="Hampl V."/>
        </authorList>
    </citation>
    <scope>NUCLEOTIDE SEQUENCE</scope>
    <source>
        <strain evidence="3">STM</strain>
    </source>
</reference>
<dbReference type="InterPro" id="IPR008969">
    <property type="entry name" value="CarboxyPept-like_regulatory"/>
</dbReference>
<dbReference type="SUPFAM" id="SSF49464">
    <property type="entry name" value="Carboxypeptidase regulatory domain-like"/>
    <property type="match status" value="1"/>
</dbReference>
<dbReference type="Gene3D" id="2.170.130.10">
    <property type="entry name" value="TonB-dependent receptor, plug domain"/>
    <property type="match status" value="1"/>
</dbReference>
<feature type="non-terminal residue" evidence="3">
    <location>
        <position position="202"/>
    </location>
</feature>
<keyword evidence="3" id="KW-0675">Receptor</keyword>
<evidence type="ECO:0000259" key="2">
    <source>
        <dbReference type="Pfam" id="PF07715"/>
    </source>
</evidence>
<keyword evidence="1" id="KW-0812">Transmembrane</keyword>
<dbReference type="InterPro" id="IPR012910">
    <property type="entry name" value="Plug_dom"/>
</dbReference>
<dbReference type="InterPro" id="IPR037066">
    <property type="entry name" value="Plug_dom_sf"/>
</dbReference>
<dbReference type="Pfam" id="PF13715">
    <property type="entry name" value="CarbopepD_reg_2"/>
    <property type="match status" value="1"/>
</dbReference>
<feature type="transmembrane region" description="Helical" evidence="1">
    <location>
        <begin position="6"/>
        <end position="23"/>
    </location>
</feature>
<dbReference type="Pfam" id="PF07715">
    <property type="entry name" value="Plug"/>
    <property type="match status" value="1"/>
</dbReference>
<name>A0A5J4PUN6_9ZZZZ</name>